<evidence type="ECO:0000313" key="2">
    <source>
        <dbReference type="Proteomes" id="UP000233556"/>
    </source>
</evidence>
<reference evidence="2" key="2">
    <citation type="submission" date="2017-12" db="EMBL/GenBank/DDBJ databases">
        <title>Genome sequence of the Bar-tailed Godwit (Limosa lapponica baueri).</title>
        <authorList>
            <person name="Lima N.C.B."/>
            <person name="Parody-Merino A.M."/>
            <person name="Battley P.F."/>
            <person name="Fidler A.E."/>
            <person name="Prosdocimi F."/>
        </authorList>
    </citation>
    <scope>NUCLEOTIDE SEQUENCE [LARGE SCALE GENOMIC DNA]</scope>
</reference>
<sequence length="124" mass="13985">MSPRLDSVMDGDWIPALDSGMLGLGSKTEELKERIRDLGLFSLEKGRLRGDLIALYNYLKEGSRELGVGLFSQVTGDRTRGNGLKLRQGRFSKRGKFIHEKLELTPRKLVNFDSKSVLKGFEEL</sequence>
<dbReference type="EMBL" id="KZ505676">
    <property type="protein sequence ID" value="PKU47501.1"/>
    <property type="molecule type" value="Genomic_DNA"/>
</dbReference>
<gene>
    <name evidence="1" type="ORF">llap_2143</name>
</gene>
<keyword evidence="2" id="KW-1185">Reference proteome</keyword>
<accession>A0A2I0UNA6</accession>
<dbReference type="AlphaFoldDB" id="A0A2I0UNA6"/>
<protein>
    <recommendedName>
        <fullName evidence="3">Rna-directed dna polymerase from mobile element jockey-like</fullName>
    </recommendedName>
</protein>
<name>A0A2I0UNA6_LIMLA</name>
<dbReference type="Proteomes" id="UP000233556">
    <property type="component" value="Unassembled WGS sequence"/>
</dbReference>
<proteinExistence type="predicted"/>
<organism evidence="1 2">
    <name type="scientific">Limosa lapponica baueri</name>
    <dbReference type="NCBI Taxonomy" id="1758121"/>
    <lineage>
        <taxon>Eukaryota</taxon>
        <taxon>Metazoa</taxon>
        <taxon>Chordata</taxon>
        <taxon>Craniata</taxon>
        <taxon>Vertebrata</taxon>
        <taxon>Euteleostomi</taxon>
        <taxon>Archelosauria</taxon>
        <taxon>Archosauria</taxon>
        <taxon>Dinosauria</taxon>
        <taxon>Saurischia</taxon>
        <taxon>Theropoda</taxon>
        <taxon>Coelurosauria</taxon>
        <taxon>Aves</taxon>
        <taxon>Neognathae</taxon>
        <taxon>Neoaves</taxon>
        <taxon>Charadriiformes</taxon>
        <taxon>Scolopacidae</taxon>
        <taxon>Limosa</taxon>
    </lineage>
</organism>
<reference evidence="2" key="1">
    <citation type="submission" date="2017-11" db="EMBL/GenBank/DDBJ databases">
        <authorList>
            <person name="Lima N.C."/>
            <person name="Parody-Merino A.M."/>
            <person name="Battley P.F."/>
            <person name="Fidler A.E."/>
            <person name="Prosdocimi F."/>
        </authorList>
    </citation>
    <scope>NUCLEOTIDE SEQUENCE [LARGE SCALE GENOMIC DNA]</scope>
</reference>
<dbReference type="OrthoDB" id="276744at2759"/>
<evidence type="ECO:0008006" key="3">
    <source>
        <dbReference type="Google" id="ProtNLM"/>
    </source>
</evidence>
<evidence type="ECO:0000313" key="1">
    <source>
        <dbReference type="EMBL" id="PKU47501.1"/>
    </source>
</evidence>